<dbReference type="EMBL" id="KU130126">
    <property type="protein sequence ID" value="AMR57382.1"/>
    <property type="molecule type" value="Genomic_DNA"/>
</dbReference>
<evidence type="ECO:0000313" key="3">
    <source>
        <dbReference type="Proteomes" id="UP000203989"/>
    </source>
</evidence>
<dbReference type="GeneID" id="28802528"/>
<keyword evidence="3" id="KW-1185">Reference proteome</keyword>
<protein>
    <submittedName>
        <fullName evidence="2">Uncharacterized protein</fullName>
    </submittedName>
</protein>
<feature type="coiled-coil region" evidence="1">
    <location>
        <begin position="164"/>
        <end position="191"/>
    </location>
</feature>
<name>A0A142IDS7_9CAUD</name>
<sequence length="195" mass="21637">MQNKQALIKVAEWLEDGAQHVNIDNGHKIDKFDMEYGVTNNGCGTACCIAGAIVQFEGLIRPVLSGSAVFFDEVDDETNEVVEGVCTLATNHLGIDKDTAAQLFVPWEYFNHNSCSEFSDPDRAAQVVRHYLETGVVDWDMFPASEESSIVSKEPATGWLMRSLPHVLNDLQNAKNEVEFLDKRFKALASKLGIE</sequence>
<evidence type="ECO:0000256" key="1">
    <source>
        <dbReference type="SAM" id="Coils"/>
    </source>
</evidence>
<proteinExistence type="predicted"/>
<reference evidence="2 3" key="1">
    <citation type="journal article" date="2016" name="Front. Microbiol.">
        <title>Characterization of Novel Bacteriophages for Biocontrol of Bacterial Blight in Leek Caused by Pseudomonas syringae pv. porri.</title>
        <authorList>
            <person name="Rombouts S."/>
            <person name="Lavigne R."/>
        </authorList>
    </citation>
    <scope>NUCLEOTIDE SEQUENCE [LARGE SCALE GENOMIC DNA]</scope>
</reference>
<dbReference type="KEGG" id="vg:28802528"/>
<gene>
    <name evidence="2" type="ORF">vB_PsyM_KIL1_0135</name>
</gene>
<organism evidence="2 3">
    <name type="scientific">Pseudomonas phage vB_PsyM_KIL1</name>
    <dbReference type="NCBI Taxonomy" id="1777065"/>
    <lineage>
        <taxon>Viruses</taxon>
        <taxon>Duplodnaviria</taxon>
        <taxon>Heunggongvirae</taxon>
        <taxon>Uroviricota</taxon>
        <taxon>Caudoviricetes</taxon>
        <taxon>Vandenendeviridae</taxon>
        <taxon>Gorskivirinae</taxon>
        <taxon>Flaumdravirus</taxon>
        <taxon>Flaumdravirus KIL4</taxon>
    </lineage>
</organism>
<evidence type="ECO:0000313" key="2">
    <source>
        <dbReference type="EMBL" id="AMR57382.1"/>
    </source>
</evidence>
<dbReference type="RefSeq" id="YP_009276064.1">
    <property type="nucleotide sequence ID" value="NC_030934.1"/>
</dbReference>
<dbReference type="Proteomes" id="UP000203989">
    <property type="component" value="Segment"/>
</dbReference>
<accession>A0A142IDS7</accession>
<keyword evidence="1" id="KW-0175">Coiled coil</keyword>